<sequence length="76" mass="9059">MRIQSLRWKLERENMETVVVVVLVYMTQLAVSRAEVFPRRKRWIGRHKDTSIVFPELSDKIISCSFPRTDVDPLFH</sequence>
<dbReference type="AlphaFoldDB" id="A0AAV4SZ81"/>
<name>A0AAV4SZ81_CAEEX</name>
<gene>
    <name evidence="1" type="ORF">CEXT_175091</name>
</gene>
<comment type="caution">
    <text evidence="1">The sequence shown here is derived from an EMBL/GenBank/DDBJ whole genome shotgun (WGS) entry which is preliminary data.</text>
</comment>
<evidence type="ECO:0000313" key="2">
    <source>
        <dbReference type="Proteomes" id="UP001054945"/>
    </source>
</evidence>
<accession>A0AAV4SZ81</accession>
<proteinExistence type="predicted"/>
<dbReference type="Proteomes" id="UP001054945">
    <property type="component" value="Unassembled WGS sequence"/>
</dbReference>
<organism evidence="1 2">
    <name type="scientific">Caerostris extrusa</name>
    <name type="common">Bark spider</name>
    <name type="synonym">Caerostris bankana</name>
    <dbReference type="NCBI Taxonomy" id="172846"/>
    <lineage>
        <taxon>Eukaryota</taxon>
        <taxon>Metazoa</taxon>
        <taxon>Ecdysozoa</taxon>
        <taxon>Arthropoda</taxon>
        <taxon>Chelicerata</taxon>
        <taxon>Arachnida</taxon>
        <taxon>Araneae</taxon>
        <taxon>Araneomorphae</taxon>
        <taxon>Entelegynae</taxon>
        <taxon>Araneoidea</taxon>
        <taxon>Araneidae</taxon>
        <taxon>Caerostris</taxon>
    </lineage>
</organism>
<keyword evidence="2" id="KW-1185">Reference proteome</keyword>
<protein>
    <recommendedName>
        <fullName evidence="3">Ycf15</fullName>
    </recommendedName>
</protein>
<evidence type="ECO:0000313" key="1">
    <source>
        <dbReference type="EMBL" id="GIY38707.1"/>
    </source>
</evidence>
<evidence type="ECO:0008006" key="3">
    <source>
        <dbReference type="Google" id="ProtNLM"/>
    </source>
</evidence>
<reference evidence="1 2" key="1">
    <citation type="submission" date="2021-06" db="EMBL/GenBank/DDBJ databases">
        <title>Caerostris extrusa draft genome.</title>
        <authorList>
            <person name="Kono N."/>
            <person name="Arakawa K."/>
        </authorList>
    </citation>
    <scope>NUCLEOTIDE SEQUENCE [LARGE SCALE GENOMIC DNA]</scope>
</reference>
<dbReference type="EMBL" id="BPLR01010347">
    <property type="protein sequence ID" value="GIY38707.1"/>
    <property type="molecule type" value="Genomic_DNA"/>
</dbReference>